<sequence length="323" mass="35982">MTRSKAKAEEANKSVAKRKSSSRPSVEEKQFSAKRVKDEKSSHVAPTATAVVISGAQIDNSHASGRGRRGSADNTDDGPLHEHYAFYESFRNGRLQEFRNLDDKTRSRIVRQAIQQSPHGVLNCLNSPDCTKSCKSALGAKYHLERCGNQNEQPTTSNTPDAENQSTYLQYKNKLDEWKALSMEERNKIMRTGLLAGPMPCLRATECSSTFTSFSGLRYHLEHCEKPGKVRAPGSGTALTPSDKERLGVLYDSYKGKMAEWRQLDAKERTRIVRAAMAARGALYCLGEDCDTQSSHAYGLGYHLDRCGLTDQVLLFPLHVFPF</sequence>
<dbReference type="Proteomes" id="UP000887566">
    <property type="component" value="Unplaced"/>
</dbReference>
<protein>
    <submittedName>
        <fullName evidence="3">Uncharacterized protein</fullName>
    </submittedName>
</protein>
<name>A0A914X4F4_9BILA</name>
<dbReference type="WBParaSite" id="PSAMB.scaffold5989size10425.g27681.t1">
    <property type="protein sequence ID" value="PSAMB.scaffold5989size10425.g27681.t1"/>
    <property type="gene ID" value="PSAMB.scaffold5989size10425.g27681"/>
</dbReference>
<dbReference type="AlphaFoldDB" id="A0A914X4F4"/>
<evidence type="ECO:0000313" key="3">
    <source>
        <dbReference type="WBParaSite" id="PSAMB.scaffold5989size10425.g27681.t1"/>
    </source>
</evidence>
<proteinExistence type="predicted"/>
<evidence type="ECO:0000313" key="2">
    <source>
        <dbReference type="Proteomes" id="UP000887566"/>
    </source>
</evidence>
<reference evidence="3" key="1">
    <citation type="submission" date="2022-11" db="UniProtKB">
        <authorList>
            <consortium name="WormBaseParasite"/>
        </authorList>
    </citation>
    <scope>IDENTIFICATION</scope>
</reference>
<feature type="compositionally biased region" description="Basic and acidic residues" evidence="1">
    <location>
        <begin position="1"/>
        <end position="12"/>
    </location>
</feature>
<keyword evidence="2" id="KW-1185">Reference proteome</keyword>
<accession>A0A914X4F4</accession>
<organism evidence="2 3">
    <name type="scientific">Plectus sambesii</name>
    <dbReference type="NCBI Taxonomy" id="2011161"/>
    <lineage>
        <taxon>Eukaryota</taxon>
        <taxon>Metazoa</taxon>
        <taxon>Ecdysozoa</taxon>
        <taxon>Nematoda</taxon>
        <taxon>Chromadorea</taxon>
        <taxon>Plectida</taxon>
        <taxon>Plectina</taxon>
        <taxon>Plectoidea</taxon>
        <taxon>Plectidae</taxon>
        <taxon>Plectus</taxon>
    </lineage>
</organism>
<feature type="region of interest" description="Disordered" evidence="1">
    <location>
        <begin position="148"/>
        <end position="167"/>
    </location>
</feature>
<feature type="compositionally biased region" description="Basic and acidic residues" evidence="1">
    <location>
        <begin position="25"/>
        <end position="42"/>
    </location>
</feature>
<evidence type="ECO:0000256" key="1">
    <source>
        <dbReference type="SAM" id="MobiDB-lite"/>
    </source>
</evidence>
<feature type="region of interest" description="Disordered" evidence="1">
    <location>
        <begin position="1"/>
        <end position="79"/>
    </location>
</feature>